<dbReference type="PANTHER" id="PTHR11161:SF0">
    <property type="entry name" value="O-ACYLTRANSFERASE LIKE PROTEIN"/>
    <property type="match status" value="1"/>
</dbReference>
<accession>A0A0B1RRM8</accession>
<proteinExistence type="predicted"/>
<dbReference type="EMBL" id="KN612880">
    <property type="protein sequence ID" value="KHJ75299.1"/>
    <property type="molecule type" value="Genomic_DNA"/>
</dbReference>
<sequence>MENRIWQPLGRLSYCAYIVHSFVIHYIFNLDDRPAHFVSIWQTYVHRVIPIVVASYVFAFVWSCLFEVPFSKIDKMLIGPITPRRDARVCNELTPVEKKTKPEENGDLRI</sequence>
<dbReference type="OrthoDB" id="207378at2759"/>
<reference evidence="2 3" key="1">
    <citation type="submission" date="2014-03" db="EMBL/GenBank/DDBJ databases">
        <title>Draft genome of the hookworm Oesophagostomum dentatum.</title>
        <authorList>
            <person name="Mitreva M."/>
        </authorList>
    </citation>
    <scope>NUCLEOTIDE SEQUENCE [LARGE SCALE GENOMIC DNA]</scope>
    <source>
        <strain evidence="2 3">OD-Hann</strain>
    </source>
</reference>
<dbReference type="PANTHER" id="PTHR11161">
    <property type="entry name" value="O-ACYLTRANSFERASE"/>
    <property type="match status" value="1"/>
</dbReference>
<gene>
    <name evidence="2" type="ORF">OESDEN_25085</name>
</gene>
<keyword evidence="1" id="KW-0472">Membrane</keyword>
<feature type="transmembrane region" description="Helical" evidence="1">
    <location>
        <begin position="48"/>
        <end position="68"/>
    </location>
</feature>
<evidence type="ECO:0000256" key="1">
    <source>
        <dbReference type="SAM" id="Phobius"/>
    </source>
</evidence>
<dbReference type="Proteomes" id="UP000053660">
    <property type="component" value="Unassembled WGS sequence"/>
</dbReference>
<evidence type="ECO:0008006" key="4">
    <source>
        <dbReference type="Google" id="ProtNLM"/>
    </source>
</evidence>
<protein>
    <recommendedName>
        <fullName evidence="4">Acyltransferase 3 domain-containing protein</fullName>
    </recommendedName>
</protein>
<evidence type="ECO:0000313" key="2">
    <source>
        <dbReference type="EMBL" id="KHJ75299.1"/>
    </source>
</evidence>
<dbReference type="InterPro" id="IPR052728">
    <property type="entry name" value="O2_lipid_transport_reg"/>
</dbReference>
<feature type="transmembrane region" description="Helical" evidence="1">
    <location>
        <begin position="12"/>
        <end position="28"/>
    </location>
</feature>
<keyword evidence="3" id="KW-1185">Reference proteome</keyword>
<keyword evidence="1" id="KW-0812">Transmembrane</keyword>
<dbReference type="AlphaFoldDB" id="A0A0B1RRM8"/>
<name>A0A0B1RRM8_OESDE</name>
<organism evidence="2 3">
    <name type="scientific">Oesophagostomum dentatum</name>
    <name type="common">Nodular worm</name>
    <dbReference type="NCBI Taxonomy" id="61180"/>
    <lineage>
        <taxon>Eukaryota</taxon>
        <taxon>Metazoa</taxon>
        <taxon>Ecdysozoa</taxon>
        <taxon>Nematoda</taxon>
        <taxon>Chromadorea</taxon>
        <taxon>Rhabditida</taxon>
        <taxon>Rhabditina</taxon>
        <taxon>Rhabditomorpha</taxon>
        <taxon>Strongyloidea</taxon>
        <taxon>Strongylidae</taxon>
        <taxon>Oesophagostomum</taxon>
    </lineage>
</organism>
<keyword evidence="1" id="KW-1133">Transmembrane helix</keyword>
<evidence type="ECO:0000313" key="3">
    <source>
        <dbReference type="Proteomes" id="UP000053660"/>
    </source>
</evidence>